<gene>
    <name evidence="2" type="ORF">BSCA_2021</name>
</gene>
<proteinExistence type="predicted"/>
<dbReference type="RefSeq" id="WP_033518564.1">
    <property type="nucleotide sequence ID" value="NZ_CAUPKV010000015.1"/>
</dbReference>
<evidence type="ECO:0000313" key="3">
    <source>
        <dbReference type="Proteomes" id="UP000029033"/>
    </source>
</evidence>
<evidence type="ECO:0000256" key="1">
    <source>
        <dbReference type="SAM" id="MobiDB-lite"/>
    </source>
</evidence>
<feature type="region of interest" description="Disordered" evidence="1">
    <location>
        <begin position="211"/>
        <end position="234"/>
    </location>
</feature>
<dbReference type="Proteomes" id="UP000029033">
    <property type="component" value="Unassembled WGS sequence"/>
</dbReference>
<accession>A0A087D732</accession>
<name>A0A087D732_9BIFI</name>
<dbReference type="EMBL" id="JGZO01000023">
    <property type="protein sequence ID" value="KFI91332.1"/>
    <property type="molecule type" value="Genomic_DNA"/>
</dbReference>
<dbReference type="AlphaFoldDB" id="A0A087D732"/>
<reference evidence="2 3" key="1">
    <citation type="submission" date="2014-03" db="EMBL/GenBank/DDBJ databases">
        <title>Genomics of Bifidobacteria.</title>
        <authorList>
            <person name="Ventura M."/>
            <person name="Milani C."/>
            <person name="Lugli G.A."/>
        </authorList>
    </citation>
    <scope>NUCLEOTIDE SEQUENCE [LARGE SCALE GENOMIC DNA]</scope>
    <source>
        <strain evidence="2 3">LMG 21589</strain>
    </source>
</reference>
<dbReference type="OrthoDB" id="3229531at2"/>
<sequence length="429" mass="47285">MATAAFYAPEIDNLIRFRNTTTPDLDLPFDTKAQALVALIKNIAPSGEHRVRSFWIPAKRGPIEAFGDYDQLHDEGEFGTPREFKDQWLACYPNEECWYTISYAQHQQEHLISINGGFSIRFARNNSLYSEREHIDVLLDWLLKGTEDCIRQCAQGTYNAFVADHLPYDMRTGTIRRADLWRIFAKDRDYLLPRIADGDLSRFAGLFTERAAQHSPTDRSGADPTGSEGGAPHAPVSGMTAARYLAACASGYRAIGLKPPRNHAPSPADWYRAYANPRGLELLDIDQDSPGAFASLANDDQGTGHTWEVLAGAGFSWMPLLPVQDGNGWSFHLGDGNYPSAAEAIEFALGLHDAGLPVTVQQADALARAAKGEDLVGAVPHYVVPAHAGVLFPGDEIIDFMTLPSNHRQEIIDAVRWQPVHEVTLAAEC</sequence>
<dbReference type="GeneID" id="85165367"/>
<keyword evidence="3" id="KW-1185">Reference proteome</keyword>
<evidence type="ECO:0000313" key="2">
    <source>
        <dbReference type="EMBL" id="KFI91332.1"/>
    </source>
</evidence>
<organism evidence="2 3">
    <name type="scientific">Bifidobacterium scardovii</name>
    <dbReference type="NCBI Taxonomy" id="158787"/>
    <lineage>
        <taxon>Bacteria</taxon>
        <taxon>Bacillati</taxon>
        <taxon>Actinomycetota</taxon>
        <taxon>Actinomycetes</taxon>
        <taxon>Bifidobacteriales</taxon>
        <taxon>Bifidobacteriaceae</taxon>
        <taxon>Bifidobacterium</taxon>
    </lineage>
</organism>
<comment type="caution">
    <text evidence="2">The sequence shown here is derived from an EMBL/GenBank/DDBJ whole genome shotgun (WGS) entry which is preliminary data.</text>
</comment>
<dbReference type="STRING" id="158787.BSCA_2021"/>
<dbReference type="eggNOG" id="ENOG5032E0B">
    <property type="taxonomic scope" value="Bacteria"/>
</dbReference>
<protein>
    <submittedName>
        <fullName evidence="2">Uncharacterized protein</fullName>
    </submittedName>
</protein>